<gene>
    <name evidence="3" type="ORF">E2R66_24115</name>
</gene>
<keyword evidence="2" id="KW-0472">Membrane</keyword>
<keyword evidence="2" id="KW-1133">Transmembrane helix</keyword>
<dbReference type="RefSeq" id="WP_133235778.1">
    <property type="nucleotide sequence ID" value="NZ_SOZE01000038.1"/>
</dbReference>
<dbReference type="Proteomes" id="UP000297540">
    <property type="component" value="Unassembled WGS sequence"/>
</dbReference>
<evidence type="ECO:0008006" key="5">
    <source>
        <dbReference type="Google" id="ProtNLM"/>
    </source>
</evidence>
<dbReference type="OrthoDB" id="981213at2"/>
<evidence type="ECO:0000256" key="1">
    <source>
        <dbReference type="SAM" id="Coils"/>
    </source>
</evidence>
<feature type="transmembrane region" description="Helical" evidence="2">
    <location>
        <begin position="192"/>
        <end position="214"/>
    </location>
</feature>
<keyword evidence="4" id="KW-1185">Reference proteome</keyword>
<evidence type="ECO:0000313" key="4">
    <source>
        <dbReference type="Proteomes" id="UP000297540"/>
    </source>
</evidence>
<evidence type="ECO:0000313" key="3">
    <source>
        <dbReference type="EMBL" id="TFF33820.1"/>
    </source>
</evidence>
<dbReference type="EMBL" id="SOZE01000038">
    <property type="protein sequence ID" value="TFF33820.1"/>
    <property type="molecule type" value="Genomic_DNA"/>
</dbReference>
<reference evidence="3 4" key="1">
    <citation type="journal article" date="2017" name="Int. J. Syst. Evol. Microbiol.">
        <title>Mucilaginibacterpsychrotolerans sp. nov., isolated from peatlands.</title>
        <authorList>
            <person name="Deng Y."/>
            <person name="Shen L."/>
            <person name="Xu B."/>
            <person name="Liu Y."/>
            <person name="Gu Z."/>
            <person name="Liu H."/>
            <person name="Zhou Y."/>
        </authorList>
    </citation>
    <scope>NUCLEOTIDE SEQUENCE [LARGE SCALE GENOMIC DNA]</scope>
    <source>
        <strain evidence="3 4">NH7-4</strain>
    </source>
</reference>
<proteinExistence type="predicted"/>
<keyword evidence="1" id="KW-0175">Coiled coil</keyword>
<comment type="caution">
    <text evidence="3">The sequence shown here is derived from an EMBL/GenBank/DDBJ whole genome shotgun (WGS) entry which is preliminary data.</text>
</comment>
<dbReference type="AlphaFoldDB" id="A0A4Y8S5J7"/>
<name>A0A4Y8S5J7_9SPHI</name>
<keyword evidence="2" id="KW-0812">Transmembrane</keyword>
<feature type="coiled-coil region" evidence="1">
    <location>
        <begin position="226"/>
        <end position="264"/>
    </location>
</feature>
<sequence length="265" mass="29187">MIKLPKLTVIIFTLIFTGITAVGYAQDTVKKTRPVVVKPATGQASTLKPIVKQPATGAPPKYTAVKTAVTTAGQKPATTGITIVKPIPQYIPDNPALLNDKSLNGQYQYLLTKVYHYQQPLIMALWKNYSDTLSATRRKLTEASTKLKLQTQKADSLLADITAKDQTLSTSNAKADSVSLLGMPLTKATYNWIMWGLVVGFGAIAIVVIASSGAHRREANYRTKLYNELEEDYKTYKAKANEKEKKLARELQTERNKLDELLGKG</sequence>
<evidence type="ECO:0000256" key="2">
    <source>
        <dbReference type="SAM" id="Phobius"/>
    </source>
</evidence>
<accession>A0A4Y8S5J7</accession>
<organism evidence="3 4">
    <name type="scientific">Mucilaginibacter psychrotolerans</name>
    <dbReference type="NCBI Taxonomy" id="1524096"/>
    <lineage>
        <taxon>Bacteria</taxon>
        <taxon>Pseudomonadati</taxon>
        <taxon>Bacteroidota</taxon>
        <taxon>Sphingobacteriia</taxon>
        <taxon>Sphingobacteriales</taxon>
        <taxon>Sphingobacteriaceae</taxon>
        <taxon>Mucilaginibacter</taxon>
    </lineage>
</organism>
<protein>
    <recommendedName>
        <fullName evidence="5">tRNA (Guanine-N1)-methyltransferase</fullName>
    </recommendedName>
</protein>